<dbReference type="InterPro" id="IPR029062">
    <property type="entry name" value="Class_I_gatase-like"/>
</dbReference>
<comment type="caution">
    <text evidence="3">The sequence shown here is derived from an EMBL/GenBank/DDBJ whole genome shotgun (WGS) entry which is preliminary data.</text>
</comment>
<feature type="domain" description="NodB homology" evidence="2">
    <location>
        <begin position="298"/>
        <end position="402"/>
    </location>
</feature>
<dbReference type="GO" id="GO:0005975">
    <property type="term" value="P:carbohydrate metabolic process"/>
    <property type="evidence" value="ECO:0007669"/>
    <property type="project" value="InterPro"/>
</dbReference>
<name>A0A6B3SLL9_9BURK</name>
<dbReference type="GO" id="GO:0016810">
    <property type="term" value="F:hydrolase activity, acting on carbon-nitrogen (but not peptide) bonds"/>
    <property type="evidence" value="ECO:0007669"/>
    <property type="project" value="InterPro"/>
</dbReference>
<dbReference type="CDD" id="cd03143">
    <property type="entry name" value="A4_beta-galactosidase_middle_domain"/>
    <property type="match status" value="1"/>
</dbReference>
<keyword evidence="4" id="KW-1185">Reference proteome</keyword>
<evidence type="ECO:0000259" key="2">
    <source>
        <dbReference type="Pfam" id="PF01522"/>
    </source>
</evidence>
<dbReference type="InterPro" id="IPR011330">
    <property type="entry name" value="Glyco_hydro/deAcase_b/a-brl"/>
</dbReference>
<gene>
    <name evidence="3" type="ORF">G3574_00450</name>
</gene>
<dbReference type="AlphaFoldDB" id="A0A6B3SLL9"/>
<dbReference type="Proteomes" id="UP000482155">
    <property type="component" value="Unassembled WGS sequence"/>
</dbReference>
<evidence type="ECO:0000256" key="1">
    <source>
        <dbReference type="SAM" id="SignalP"/>
    </source>
</evidence>
<dbReference type="EMBL" id="JAAIVB010000003">
    <property type="protein sequence ID" value="NEX59536.1"/>
    <property type="molecule type" value="Genomic_DNA"/>
</dbReference>
<feature type="signal peptide" evidence="1">
    <location>
        <begin position="1"/>
        <end position="41"/>
    </location>
</feature>
<reference evidence="3 4" key="1">
    <citation type="submission" date="2020-02" db="EMBL/GenBank/DDBJ databases">
        <authorList>
            <person name="Kim M.K."/>
        </authorList>
    </citation>
    <scope>NUCLEOTIDE SEQUENCE [LARGE SCALE GENOMIC DNA]</scope>
    <source>
        <strain evidence="3 4">17J57-3</strain>
    </source>
</reference>
<evidence type="ECO:0000313" key="3">
    <source>
        <dbReference type="EMBL" id="NEX59536.1"/>
    </source>
</evidence>
<organism evidence="3 4">
    <name type="scientific">Noviherbaspirillum galbum</name>
    <dbReference type="NCBI Taxonomy" id="2709383"/>
    <lineage>
        <taxon>Bacteria</taxon>
        <taxon>Pseudomonadati</taxon>
        <taxon>Pseudomonadota</taxon>
        <taxon>Betaproteobacteria</taxon>
        <taxon>Burkholderiales</taxon>
        <taxon>Oxalobacteraceae</taxon>
        <taxon>Noviherbaspirillum</taxon>
    </lineage>
</organism>
<dbReference type="InterPro" id="IPR002509">
    <property type="entry name" value="NODB_dom"/>
</dbReference>
<dbReference type="Pfam" id="PF01522">
    <property type="entry name" value="Polysacc_deac_1"/>
    <property type="match status" value="1"/>
</dbReference>
<dbReference type="Gene3D" id="3.40.50.880">
    <property type="match status" value="1"/>
</dbReference>
<dbReference type="SUPFAM" id="SSF88713">
    <property type="entry name" value="Glycoside hydrolase/deacetylase"/>
    <property type="match status" value="1"/>
</dbReference>
<protein>
    <submittedName>
        <fullName evidence="3">Polysaccharide deacetylase family protein</fullName>
    </submittedName>
</protein>
<keyword evidence="1" id="KW-0732">Signal</keyword>
<feature type="chain" id="PRO_5025616454" evidence="1">
    <location>
        <begin position="42"/>
        <end position="605"/>
    </location>
</feature>
<sequence length="605" mass="67424">MITSMAMAGRTGRTVLAACRRSMFATLACLALIISGSPAMAEESAPLQQIYLYRSARTAAFFKANDSDYGALLVQWRTYLKRRASKASEIGYKDLLAGPKPGVLILPSTLLLGDDERAAIQSFMQRGGSVLASWGTGARDGNGKWRGYGFVEKQFDLKIVGEIERDSEQWFMMPFGDGPLTWPIPAGRRMFLGKVAENLLRIDSRRVAARYMNWDRAPDFEGEQGAIGYAEMEGARRVYFGFSESAWDYHKRDDINQMLDAVMSWLMREPRTWMAAWPDGKTAAQLLEMDTEDRFENAVHFAQALEASGIRGTFYCLTSEAIKNPDLVRRLRRQGHEIAYHAETHTGFGDQPPAHQEQRLQLMLEQMASVLGPDLSELTGFRAPTESYDRATEVLLRRYGMRHHAADPNATEDRLPFFSKAEPALGPEDALVVLPRTNYDDISFRKMEFSQEKVTMHLLHDFDYAIEAGALGLLSVHSQNYGPDGSMMVGMPAVFDRVAKLKDKVWFARGDAIAAWWRSRARVQATVSRDAASGNNIIDVVVKPSGNVNGLSFMTTNAVVDKPPAQVTALTRNAPIARIVPIDGFRSAIVVAAASPGTYRYLVRY</sequence>
<accession>A0A6B3SLL9</accession>
<proteinExistence type="predicted"/>
<dbReference type="Gene3D" id="3.20.20.370">
    <property type="entry name" value="Glycoside hydrolase/deacetylase"/>
    <property type="match status" value="1"/>
</dbReference>
<evidence type="ECO:0000313" key="4">
    <source>
        <dbReference type="Proteomes" id="UP000482155"/>
    </source>
</evidence>
<dbReference type="RefSeq" id="WP_163959778.1">
    <property type="nucleotide sequence ID" value="NZ_JAAIVB010000003.1"/>
</dbReference>